<keyword evidence="7" id="KW-1185">Reference proteome</keyword>
<evidence type="ECO:0000313" key="7">
    <source>
        <dbReference type="Proteomes" id="UP001408356"/>
    </source>
</evidence>
<dbReference type="InterPro" id="IPR011989">
    <property type="entry name" value="ARM-like"/>
</dbReference>
<evidence type="ECO:0000256" key="3">
    <source>
        <dbReference type="ARBA" id="ARBA00022448"/>
    </source>
</evidence>
<dbReference type="Pfam" id="PF03810">
    <property type="entry name" value="IBN_N"/>
    <property type="match status" value="1"/>
</dbReference>
<comment type="caution">
    <text evidence="6">The sequence shown here is derived from an EMBL/GenBank/DDBJ whole genome shotgun (WGS) entry which is preliminary data.</text>
</comment>
<dbReference type="PANTHER" id="PTHR10997:SF7">
    <property type="entry name" value="IMPORTIN-11"/>
    <property type="match status" value="1"/>
</dbReference>
<evidence type="ECO:0000313" key="6">
    <source>
        <dbReference type="EMBL" id="KAK9414977.1"/>
    </source>
</evidence>
<evidence type="ECO:0000256" key="1">
    <source>
        <dbReference type="ARBA" id="ARBA00004123"/>
    </source>
</evidence>
<organism evidence="6 7">
    <name type="scientific">Seiridium unicorne</name>
    <dbReference type="NCBI Taxonomy" id="138068"/>
    <lineage>
        <taxon>Eukaryota</taxon>
        <taxon>Fungi</taxon>
        <taxon>Dikarya</taxon>
        <taxon>Ascomycota</taxon>
        <taxon>Pezizomycotina</taxon>
        <taxon>Sordariomycetes</taxon>
        <taxon>Xylariomycetidae</taxon>
        <taxon>Amphisphaeriales</taxon>
        <taxon>Sporocadaceae</taxon>
        <taxon>Seiridium</taxon>
    </lineage>
</organism>
<dbReference type="SMART" id="SM00913">
    <property type="entry name" value="IBN_N"/>
    <property type="match status" value="1"/>
</dbReference>
<dbReference type="SUPFAM" id="SSF48371">
    <property type="entry name" value="ARM repeat"/>
    <property type="match status" value="1"/>
</dbReference>
<gene>
    <name evidence="6" type="ORF">SUNI508_10747</name>
</gene>
<dbReference type="InterPro" id="IPR058669">
    <property type="entry name" value="TPR_IPO7/11-like"/>
</dbReference>
<feature type="domain" description="Importin N-terminal" evidence="5">
    <location>
        <begin position="38"/>
        <end position="111"/>
    </location>
</feature>
<dbReference type="PROSITE" id="PS50166">
    <property type="entry name" value="IMPORTIN_B_NT"/>
    <property type="match status" value="1"/>
</dbReference>
<dbReference type="PANTHER" id="PTHR10997">
    <property type="entry name" value="IMPORTIN-7, 8, 11"/>
    <property type="match status" value="1"/>
</dbReference>
<proteinExistence type="inferred from homology"/>
<name>A0ABR2UK22_9PEZI</name>
<dbReference type="EMBL" id="JARVKF010000420">
    <property type="protein sequence ID" value="KAK9414977.1"/>
    <property type="molecule type" value="Genomic_DNA"/>
</dbReference>
<comment type="similarity">
    <text evidence="2">Belongs to the importin beta family.</text>
</comment>
<dbReference type="Proteomes" id="UP001408356">
    <property type="component" value="Unassembled WGS sequence"/>
</dbReference>
<keyword evidence="3" id="KW-0813">Transport</keyword>
<evidence type="ECO:0000256" key="4">
    <source>
        <dbReference type="ARBA" id="ARBA00023242"/>
    </source>
</evidence>
<evidence type="ECO:0000259" key="5">
    <source>
        <dbReference type="PROSITE" id="PS50166"/>
    </source>
</evidence>
<sequence length="1044" mass="117872">MNFAIEVPGEASPLSLQELCRTLQLASTSLDYAQRQSAGQQLASWEPHPDYYPLLQLAFLDKSLPREIRLLAIIQLKNGIDKHWRHHTIQNAIQPPQKETIRSSLYRGSIGEEDKQLALHNALVVAKVTRIDFPQAWPEAMSNLVSLLRETKDGDASQLAGALVILLRVVKELGTARLRKSQSALQSVTPELVYLLGEIYTGSTAAWISFWTNGGGEEHAAALAMQNSLAAFKTLRRLLVVGYEYPHKDSAVQQAWSLSQAQLGQFLGFVSHGSPIPPLYLENVGKHLMQFTKLHLEMAQTHPASFASLPNSFELVRSYWELVAKFAEVFNKSGGLRQGPMEDEAKFKVEGPLLEKLALKGLLLCRACIKMVNQPTQTFRYRSKEARSEQDDIIGRVKNDLLKDEFIVQMANVIISHLLVFREADLAAWEENPEEWEQQEETQGSAWEWEVRPCAENVLNFLLVSYKHLLIQPLLAYFETARNPQADIMAKESVYTALGLAASHLDKQFDFNEFLKSTLVSDAQQRGPLCKVLRRRIGILISQWVPVGISKDSRPLVYEIYRHFLSPSDQNNDIVVRITAARQFKMVADDFAFEGGVFAPFAQGILTELIELLHQTDIDETKLAILDTTKAIIERMETYVNPFADLIVSALPAIWESGSDLGYMLKQAVLTILQSLVMSMRQESQRFHVMTVPLIADSVREGSDVFVYLIDESLELWINILHQSSPPLSQELLSLVEPALRLLGEHTEHHLMYLTIAGSYLLLAPQFMLEDRWRQSLLKGLSETYSLQSQREQQNTATRYIEYVIRYAEELGKLDGLKVVIGDMMSCGILPHMFEGIHDAYTAHQTSGPKRKTPKVNNLTLTDYFSVLSRIAVVDPTIFVEMLASLGPLDQVWNWLSAEWFANLDCISNDPRRKLNLLGLTRLMELGQPMQDLVLAKLQDYFTMWTSVITPLLDDENPTQDLLVLTEALETTEWDTPKELSERALRESDPVSRVNSLSFVRETLAGFVQRVGGEQTFQETYAVNIDSDVLASYQKLGQARDPGS</sequence>
<reference evidence="6 7" key="1">
    <citation type="journal article" date="2024" name="J. Plant Pathol.">
        <title>Sequence and assembly of the genome of Seiridium unicorne, isolate CBS 538.82, causal agent of cypress canker disease.</title>
        <authorList>
            <person name="Scali E."/>
            <person name="Rocca G.D."/>
            <person name="Danti R."/>
            <person name="Garbelotto M."/>
            <person name="Barberini S."/>
            <person name="Baroncelli R."/>
            <person name="Emiliani G."/>
        </authorList>
    </citation>
    <scope>NUCLEOTIDE SEQUENCE [LARGE SCALE GENOMIC DNA]</scope>
    <source>
        <strain evidence="6 7">BM-138-508</strain>
    </source>
</reference>
<dbReference type="Pfam" id="PF25758">
    <property type="entry name" value="TPR_IPO11"/>
    <property type="match status" value="1"/>
</dbReference>
<dbReference type="Gene3D" id="1.25.10.10">
    <property type="entry name" value="Leucine-rich Repeat Variant"/>
    <property type="match status" value="1"/>
</dbReference>
<evidence type="ECO:0000256" key="2">
    <source>
        <dbReference type="ARBA" id="ARBA00007991"/>
    </source>
</evidence>
<protein>
    <submittedName>
        <fullName evidence="6">Importin 11</fullName>
    </submittedName>
</protein>
<dbReference type="InterPro" id="IPR001494">
    <property type="entry name" value="Importin-beta_N"/>
</dbReference>
<keyword evidence="4" id="KW-0539">Nucleus</keyword>
<accession>A0ABR2UK22</accession>
<dbReference type="InterPro" id="IPR016024">
    <property type="entry name" value="ARM-type_fold"/>
</dbReference>
<comment type="subcellular location">
    <subcellularLocation>
        <location evidence="1">Nucleus</location>
    </subcellularLocation>
</comment>